<proteinExistence type="predicted"/>
<evidence type="ECO:0000313" key="1">
    <source>
        <dbReference type="EMBL" id="MBP1083203.1"/>
    </source>
</evidence>
<gene>
    <name evidence="1" type="ORF">JOC74_003717</name>
</gene>
<name>A0ABS4D0P7_9BACI</name>
<comment type="caution">
    <text evidence="1">The sequence shown here is derived from an EMBL/GenBank/DDBJ whole genome shotgun (WGS) entry which is preliminary data.</text>
</comment>
<accession>A0ABS4D0P7</accession>
<sequence>MLPLLLLFYAQGDVSLETDTEAFQLIFNVCANIALFLYF</sequence>
<keyword evidence="2" id="KW-1185">Reference proteome</keyword>
<dbReference type="Proteomes" id="UP000674416">
    <property type="component" value="Unassembled WGS sequence"/>
</dbReference>
<protein>
    <submittedName>
        <fullName evidence="1">Uncharacterized protein</fullName>
    </submittedName>
</protein>
<organism evidence="1 2">
    <name type="scientific">Bacillus capparidis</name>
    <dbReference type="NCBI Taxonomy" id="1840411"/>
    <lineage>
        <taxon>Bacteria</taxon>
        <taxon>Bacillati</taxon>
        <taxon>Bacillota</taxon>
        <taxon>Bacilli</taxon>
        <taxon>Bacillales</taxon>
        <taxon>Bacillaceae</taxon>
        <taxon>Bacillus</taxon>
    </lineage>
</organism>
<dbReference type="EMBL" id="JAFDST010000005">
    <property type="protein sequence ID" value="MBP1083203.1"/>
    <property type="molecule type" value="Genomic_DNA"/>
</dbReference>
<reference evidence="1 2" key="1">
    <citation type="submission" date="2021-01" db="EMBL/GenBank/DDBJ databases">
        <title>Genomic Encyclopedia of Type Strains, Phase IV (KMG-IV): sequencing the most valuable type-strain genomes for metagenomic binning, comparative biology and taxonomic classification.</title>
        <authorList>
            <person name="Goeker M."/>
        </authorList>
    </citation>
    <scope>NUCLEOTIDE SEQUENCE [LARGE SCALE GENOMIC DNA]</scope>
    <source>
        <strain evidence="1 2">DSM 103394</strain>
    </source>
</reference>
<evidence type="ECO:0000313" key="2">
    <source>
        <dbReference type="Proteomes" id="UP000674416"/>
    </source>
</evidence>